<dbReference type="Gene3D" id="3.40.50.150">
    <property type="entry name" value="Vaccinia Virus protein VP39"/>
    <property type="match status" value="1"/>
</dbReference>
<evidence type="ECO:0000256" key="2">
    <source>
        <dbReference type="ARBA" id="ARBA00022679"/>
    </source>
</evidence>
<keyword evidence="1 7" id="KW-0489">Methyltransferase</keyword>
<dbReference type="PANTHER" id="PTHR46098">
    <property type="entry name" value="TRNA (CYTOSINE(38)-C(5))-METHYLTRANSFERASE"/>
    <property type="match status" value="1"/>
</dbReference>
<dbReference type="PRINTS" id="PR00105">
    <property type="entry name" value="C5METTRFRASE"/>
</dbReference>
<dbReference type="Gene3D" id="3.90.120.10">
    <property type="entry name" value="DNA Methylase, subunit A, domain 2"/>
    <property type="match status" value="1"/>
</dbReference>
<evidence type="ECO:0000256" key="6">
    <source>
        <dbReference type="ARBA" id="ARBA00042810"/>
    </source>
</evidence>
<evidence type="ECO:0000256" key="3">
    <source>
        <dbReference type="ARBA" id="ARBA00022691"/>
    </source>
</evidence>
<evidence type="ECO:0000256" key="5">
    <source>
        <dbReference type="ARBA" id="ARBA00039681"/>
    </source>
</evidence>
<evidence type="ECO:0000256" key="8">
    <source>
        <dbReference type="RuleBase" id="RU000416"/>
    </source>
</evidence>
<evidence type="ECO:0000313" key="9">
    <source>
        <dbReference type="EMBL" id="PVU99523.1"/>
    </source>
</evidence>
<name>A0A2T9Z4K0_9FUNG</name>
<dbReference type="PANTHER" id="PTHR46098:SF1">
    <property type="entry name" value="TRNA (CYTOSINE(38)-C(5))-METHYLTRANSFERASE"/>
    <property type="match status" value="1"/>
</dbReference>
<dbReference type="GO" id="GO:0032259">
    <property type="term" value="P:methylation"/>
    <property type="evidence" value="ECO:0007669"/>
    <property type="project" value="UniProtKB-KW"/>
</dbReference>
<dbReference type="EC" id="2.1.1.204" evidence="4"/>
<organism evidence="9 10">
    <name type="scientific">Furculomyces boomerangus</name>
    <dbReference type="NCBI Taxonomy" id="61424"/>
    <lineage>
        <taxon>Eukaryota</taxon>
        <taxon>Fungi</taxon>
        <taxon>Fungi incertae sedis</taxon>
        <taxon>Zoopagomycota</taxon>
        <taxon>Kickxellomycotina</taxon>
        <taxon>Harpellomycetes</taxon>
        <taxon>Harpellales</taxon>
        <taxon>Harpellaceae</taxon>
        <taxon>Furculomyces</taxon>
    </lineage>
</organism>
<comment type="caution">
    <text evidence="9">The sequence shown here is derived from an EMBL/GenBank/DDBJ whole genome shotgun (WGS) entry which is preliminary data.</text>
</comment>
<accession>A0A2T9Z4K0</accession>
<keyword evidence="3 7" id="KW-0949">S-adenosyl-L-methionine</keyword>
<dbReference type="InterPro" id="IPR029063">
    <property type="entry name" value="SAM-dependent_MTases_sf"/>
</dbReference>
<evidence type="ECO:0000256" key="1">
    <source>
        <dbReference type="ARBA" id="ARBA00022603"/>
    </source>
</evidence>
<comment type="similarity">
    <text evidence="7 8">Belongs to the class I-like SAM-binding methyltransferase superfamily. C5-methyltransferase family.</text>
</comment>
<dbReference type="STRING" id="61424.A0A2T9Z4K0"/>
<dbReference type="GO" id="GO:0005634">
    <property type="term" value="C:nucleus"/>
    <property type="evidence" value="ECO:0007669"/>
    <property type="project" value="TreeGrafter"/>
</dbReference>
<dbReference type="Proteomes" id="UP000245699">
    <property type="component" value="Unassembled WGS sequence"/>
</dbReference>
<keyword evidence="10" id="KW-1185">Reference proteome</keyword>
<dbReference type="OrthoDB" id="414133at2759"/>
<dbReference type="SUPFAM" id="SSF53335">
    <property type="entry name" value="S-adenosyl-L-methionine-dependent methyltransferases"/>
    <property type="match status" value="1"/>
</dbReference>
<sequence length="382" mass="44397">MNPQNNFKAIEFFSGIGGLHYGLQNASPLSSIVQSFDMNELANSVYHHNFKKKPNNRAIDHLKINEIEKYNAQVWLMSPPCQPFTRGGKYLDDLDPRTRPLIHLIDMLQKLEYKPIYIFLENVLNFEKSKTREILVKTLNELGYTIQEYLLSPVQLGVPNDRLRYYLLAKKSISNSESHKRKTSYLELNADEYLIKQFPESSKNFSNNLLLNLFGFTPQNNQLYKLEKFIDTKLDYEKFKVPMAYIKKRKNYDFDIVNTNSKHSSTFTKAYGSKHILGSGSLLQTETSNVDDKDLQKLVIQENVENEETIKLIESFKLRFFSPQEVAKLMCFPVKENNNENKSFVNLEFPTNTTIRQQHQLLGNSVNVLVVSTLIYHLLNDL</sequence>
<dbReference type="EMBL" id="MBFT01000032">
    <property type="protein sequence ID" value="PVU99523.1"/>
    <property type="molecule type" value="Genomic_DNA"/>
</dbReference>
<protein>
    <recommendedName>
        <fullName evidence="5">tRNA (cytosine(38)-C(5))-methyltransferase</fullName>
        <ecNumber evidence="4">2.1.1.204</ecNumber>
    </recommendedName>
    <alternativeName>
        <fullName evidence="6">DNA (cytosine-5)-methyltransferase-like protein 2</fullName>
    </alternativeName>
</protein>
<reference evidence="9 10" key="1">
    <citation type="journal article" date="2018" name="MBio">
        <title>Comparative Genomics Reveals the Core Gene Toolbox for the Fungus-Insect Symbiosis.</title>
        <authorList>
            <person name="Wang Y."/>
            <person name="Stata M."/>
            <person name="Wang W."/>
            <person name="Stajich J.E."/>
            <person name="White M.M."/>
            <person name="Moncalvo J.M."/>
        </authorList>
    </citation>
    <scope>NUCLEOTIDE SEQUENCE [LARGE SCALE GENOMIC DNA]</scope>
    <source>
        <strain evidence="9 10">AUS-77-4</strain>
    </source>
</reference>
<proteinExistence type="inferred from homology"/>
<feature type="active site" evidence="7">
    <location>
        <position position="81"/>
    </location>
</feature>
<dbReference type="Pfam" id="PF00145">
    <property type="entry name" value="DNA_methylase"/>
    <property type="match status" value="1"/>
</dbReference>
<dbReference type="InterPro" id="IPR031303">
    <property type="entry name" value="C5_meth_CS"/>
</dbReference>
<dbReference type="InterPro" id="IPR001525">
    <property type="entry name" value="C5_MeTfrase"/>
</dbReference>
<dbReference type="PROSITE" id="PS51679">
    <property type="entry name" value="SAM_MT_C5"/>
    <property type="match status" value="1"/>
</dbReference>
<evidence type="ECO:0000313" key="10">
    <source>
        <dbReference type="Proteomes" id="UP000245699"/>
    </source>
</evidence>
<evidence type="ECO:0000256" key="7">
    <source>
        <dbReference type="PROSITE-ProRule" id="PRU01016"/>
    </source>
</evidence>
<dbReference type="PROSITE" id="PS00095">
    <property type="entry name" value="C5_MTASE_2"/>
    <property type="match status" value="1"/>
</dbReference>
<keyword evidence="2 7" id="KW-0808">Transferase</keyword>
<dbReference type="NCBIfam" id="TIGR00675">
    <property type="entry name" value="dcm"/>
    <property type="match status" value="1"/>
</dbReference>
<dbReference type="GO" id="GO:0008168">
    <property type="term" value="F:methyltransferase activity"/>
    <property type="evidence" value="ECO:0007669"/>
    <property type="project" value="UniProtKB-KW"/>
</dbReference>
<evidence type="ECO:0000256" key="4">
    <source>
        <dbReference type="ARBA" id="ARBA00039081"/>
    </source>
</evidence>
<dbReference type="InterPro" id="IPR050750">
    <property type="entry name" value="C5-MTase"/>
</dbReference>
<gene>
    <name evidence="9" type="ORF">BB559_000622</name>
</gene>
<dbReference type="AlphaFoldDB" id="A0A2T9Z4K0"/>